<keyword evidence="5" id="KW-1133">Transmembrane helix</keyword>
<keyword evidence="5" id="KW-0472">Membrane</keyword>
<keyword evidence="4" id="KW-0443">Lipid metabolism</keyword>
<dbReference type="InParanoid" id="F6HVN3"/>
<proteinExistence type="inferred from homology"/>
<evidence type="ECO:0000256" key="4">
    <source>
        <dbReference type="ARBA" id="ARBA00023098"/>
    </source>
</evidence>
<dbReference type="Proteomes" id="UP000009183">
    <property type="component" value="Chromosome 13"/>
</dbReference>
<evidence type="ECO:0008006" key="9">
    <source>
        <dbReference type="Google" id="ProtNLM"/>
    </source>
</evidence>
<dbReference type="HOGENOM" id="CLU_732393_0_0_1"/>
<dbReference type="GO" id="GO:0016788">
    <property type="term" value="F:hydrolase activity, acting on ester bonds"/>
    <property type="evidence" value="ECO:0007669"/>
    <property type="project" value="InterPro"/>
</dbReference>
<feature type="transmembrane region" description="Helical" evidence="5">
    <location>
        <begin position="7"/>
        <end position="32"/>
    </location>
</feature>
<keyword evidence="5" id="KW-0812">Transmembrane</keyword>
<keyword evidence="2" id="KW-0378">Hydrolase</keyword>
<dbReference type="GO" id="GO:0016042">
    <property type="term" value="P:lipid catabolic process"/>
    <property type="evidence" value="ECO:0007669"/>
    <property type="project" value="UniProtKB-KW"/>
</dbReference>
<dbReference type="AlphaFoldDB" id="F6HVN3"/>
<evidence type="ECO:0000313" key="7">
    <source>
        <dbReference type="EMBL" id="CCB58746.1"/>
    </source>
</evidence>
<evidence type="ECO:0000256" key="1">
    <source>
        <dbReference type="ARBA" id="ARBA00008668"/>
    </source>
</evidence>
<dbReference type="Pfam" id="PF00657">
    <property type="entry name" value="Lipase_GDSL"/>
    <property type="match status" value="1"/>
</dbReference>
<evidence type="ECO:0000313" key="8">
    <source>
        <dbReference type="Proteomes" id="UP000009183"/>
    </source>
</evidence>
<evidence type="ECO:0000256" key="2">
    <source>
        <dbReference type="ARBA" id="ARBA00022801"/>
    </source>
</evidence>
<feature type="transmembrane region" description="Helical" evidence="5">
    <location>
        <begin position="38"/>
        <end position="56"/>
    </location>
</feature>
<comment type="similarity">
    <text evidence="1">Belongs to the 'GDSL' lipolytic enzyme family.</text>
</comment>
<evidence type="ECO:0000256" key="6">
    <source>
        <dbReference type="SAM" id="SignalP"/>
    </source>
</evidence>
<evidence type="ECO:0000256" key="5">
    <source>
        <dbReference type="SAM" id="Phobius"/>
    </source>
</evidence>
<organism evidence="7 8">
    <name type="scientific">Vitis vinifera</name>
    <name type="common">Grape</name>
    <dbReference type="NCBI Taxonomy" id="29760"/>
    <lineage>
        <taxon>Eukaryota</taxon>
        <taxon>Viridiplantae</taxon>
        <taxon>Streptophyta</taxon>
        <taxon>Embryophyta</taxon>
        <taxon>Tracheophyta</taxon>
        <taxon>Spermatophyta</taxon>
        <taxon>Magnoliopsida</taxon>
        <taxon>eudicotyledons</taxon>
        <taxon>Gunneridae</taxon>
        <taxon>Pentapetalae</taxon>
        <taxon>rosids</taxon>
        <taxon>Vitales</taxon>
        <taxon>Vitaceae</taxon>
        <taxon>Viteae</taxon>
        <taxon>Vitis</taxon>
    </lineage>
</organism>
<evidence type="ECO:0000256" key="3">
    <source>
        <dbReference type="ARBA" id="ARBA00022963"/>
    </source>
</evidence>
<dbReference type="InterPro" id="IPR001087">
    <property type="entry name" value="GDSL"/>
</dbReference>
<protein>
    <recommendedName>
        <fullName evidence="9">GDSL esterase/lipase</fullName>
    </recommendedName>
</protein>
<feature type="chain" id="PRO_5003336143" description="GDSL esterase/lipase" evidence="6">
    <location>
        <begin position="21"/>
        <end position="378"/>
    </location>
</feature>
<dbReference type="eggNOG" id="ENOG502QU3Y">
    <property type="taxonomic scope" value="Eukaryota"/>
</dbReference>
<dbReference type="PANTHER" id="PTHR46020">
    <property type="entry name" value="OSJNBB0059K02.9 PROTEIN"/>
    <property type="match status" value="1"/>
</dbReference>
<keyword evidence="3" id="KW-0442">Lipid degradation</keyword>
<dbReference type="EMBL" id="FN596257">
    <property type="protein sequence ID" value="CCB58746.1"/>
    <property type="molecule type" value="Genomic_DNA"/>
</dbReference>
<keyword evidence="6" id="KW-0732">Signal</keyword>
<sequence length="378" mass="42451">MDHQPLFICLFLLLSVIISAAGISLTIIYPFVYMKKCMIVLSLIVPFPITGAYVDANRSIKLFVFGDSYVDTGNRDSTARSWKEPYGITYPRIPAGHFSDGQVFTEYIASRMGIKSPTPYRFRKLRPIKYGMNFAYGGTGVFDTLVAAPNITKQIDLFEQLVQEKIYTTDDLKFSTALVSASGNDYGIYLARGGSLEGLPAFIVSVVNQLGSDLQRIHDLGVPRVAIMGIQPLGCLPQFTKEYSYEKCNSTGNLVALFHNLLLTTMVEELKPESKFVVLLMYDAFISAMKKFENETDASSCRNFKVEESIEAMLHRYNKRIQVWGRKERGEEIQCMQGSEVGILLGFVSPYTSGLGCHCLRARIFYRKPLLDCSRPPM</sequence>
<keyword evidence="8" id="KW-1185">Reference proteome</keyword>
<dbReference type="PANTHER" id="PTHR46020:SF4">
    <property type="entry name" value="OS04G0650200 PROTEIN"/>
    <property type="match status" value="1"/>
</dbReference>
<dbReference type="Gene3D" id="3.40.50.1110">
    <property type="entry name" value="SGNH hydrolase"/>
    <property type="match status" value="1"/>
</dbReference>
<gene>
    <name evidence="7" type="ordered locus">VIT_13s0106g00260</name>
</gene>
<dbReference type="PaxDb" id="29760-VIT_13s0106g00260.t01"/>
<dbReference type="InterPro" id="IPR036514">
    <property type="entry name" value="SGNH_hydro_sf"/>
</dbReference>
<reference evidence="8" key="1">
    <citation type="journal article" date="2007" name="Nature">
        <title>The grapevine genome sequence suggests ancestral hexaploidization in major angiosperm phyla.</title>
        <authorList>
            <consortium name="The French-Italian Public Consortium for Grapevine Genome Characterization."/>
            <person name="Jaillon O."/>
            <person name="Aury J.-M."/>
            <person name="Noel B."/>
            <person name="Policriti A."/>
            <person name="Clepet C."/>
            <person name="Casagrande A."/>
            <person name="Choisne N."/>
            <person name="Aubourg S."/>
            <person name="Vitulo N."/>
            <person name="Jubin C."/>
            <person name="Vezzi A."/>
            <person name="Legeai F."/>
            <person name="Hugueney P."/>
            <person name="Dasilva C."/>
            <person name="Horner D."/>
            <person name="Mica E."/>
            <person name="Jublot D."/>
            <person name="Poulain J."/>
            <person name="Bruyere C."/>
            <person name="Billault A."/>
            <person name="Segurens B."/>
            <person name="Gouyvenoux M."/>
            <person name="Ugarte E."/>
            <person name="Cattonaro F."/>
            <person name="Anthouard V."/>
            <person name="Vico V."/>
            <person name="Del Fabbro C."/>
            <person name="Alaux M."/>
            <person name="Di Gaspero G."/>
            <person name="Dumas V."/>
            <person name="Felice N."/>
            <person name="Paillard S."/>
            <person name="Juman I."/>
            <person name="Moroldo M."/>
            <person name="Scalabrin S."/>
            <person name="Canaguier A."/>
            <person name="Le Clainche I."/>
            <person name="Malacrida G."/>
            <person name="Durand E."/>
            <person name="Pesole G."/>
            <person name="Laucou V."/>
            <person name="Chatelet P."/>
            <person name="Merdinoglu D."/>
            <person name="Delledonne M."/>
            <person name="Pezzotti M."/>
            <person name="Lecharny A."/>
            <person name="Scarpelli C."/>
            <person name="Artiguenave F."/>
            <person name="Pe M.E."/>
            <person name="Valle G."/>
            <person name="Morgante M."/>
            <person name="Caboche M."/>
            <person name="Adam-Blondon A.-F."/>
            <person name="Weissenbach J."/>
            <person name="Quetier F."/>
            <person name="Wincker P."/>
        </authorList>
    </citation>
    <scope>NUCLEOTIDE SEQUENCE [LARGE SCALE GENOMIC DNA]</scope>
    <source>
        <strain evidence="8">cv. Pinot noir / PN40024</strain>
    </source>
</reference>
<feature type="signal peptide" evidence="6">
    <location>
        <begin position="1"/>
        <end position="20"/>
    </location>
</feature>
<name>F6HVN3_VITVI</name>
<accession>F6HVN3</accession>